<sequence>MPLATPFSHSWRKLETINSFNRTIRNREAPDLVSLMSPTYIVGRGGIRSGGFASRLLPRWRYG</sequence>
<evidence type="ECO:0000313" key="1">
    <source>
        <dbReference type="EMBL" id="SVA51686.1"/>
    </source>
</evidence>
<proteinExistence type="predicted"/>
<dbReference type="EMBL" id="UINC01011758">
    <property type="protein sequence ID" value="SVA51686.1"/>
    <property type="molecule type" value="Genomic_DNA"/>
</dbReference>
<name>A0A381WGM7_9ZZZZ</name>
<accession>A0A381WGM7</accession>
<reference evidence="1" key="1">
    <citation type="submission" date="2018-05" db="EMBL/GenBank/DDBJ databases">
        <authorList>
            <person name="Lanie J.A."/>
            <person name="Ng W.-L."/>
            <person name="Kazmierczak K.M."/>
            <person name="Andrzejewski T.M."/>
            <person name="Davidsen T.M."/>
            <person name="Wayne K.J."/>
            <person name="Tettelin H."/>
            <person name="Glass J.I."/>
            <person name="Rusch D."/>
            <person name="Podicherti R."/>
            <person name="Tsui H.-C.T."/>
            <person name="Winkler M.E."/>
        </authorList>
    </citation>
    <scope>NUCLEOTIDE SEQUENCE</scope>
</reference>
<protein>
    <submittedName>
        <fullName evidence="1">Uncharacterized protein</fullName>
    </submittedName>
</protein>
<dbReference type="AlphaFoldDB" id="A0A381WGM7"/>
<gene>
    <name evidence="1" type="ORF">METZ01_LOCUS104540</name>
</gene>
<organism evidence="1">
    <name type="scientific">marine metagenome</name>
    <dbReference type="NCBI Taxonomy" id="408172"/>
    <lineage>
        <taxon>unclassified sequences</taxon>
        <taxon>metagenomes</taxon>
        <taxon>ecological metagenomes</taxon>
    </lineage>
</organism>